<reference evidence="1" key="1">
    <citation type="submission" date="2014-09" db="EMBL/GenBank/DDBJ databases">
        <authorList>
            <person name="Magalhaes I.L.F."/>
            <person name="Oliveira U."/>
            <person name="Santos F.R."/>
            <person name="Vidigal T.H.D.A."/>
            <person name="Brescovit A.D."/>
            <person name="Santos A.J."/>
        </authorList>
    </citation>
    <scope>NUCLEOTIDE SEQUENCE</scope>
    <source>
        <tissue evidence="1">Shoot tissue taken approximately 20 cm above the soil surface</tissue>
    </source>
</reference>
<protein>
    <submittedName>
        <fullName evidence="1">Uncharacterized protein</fullName>
    </submittedName>
</protein>
<dbReference type="EMBL" id="GBRH01243392">
    <property type="protein sequence ID" value="JAD54503.1"/>
    <property type="molecule type" value="Transcribed_RNA"/>
</dbReference>
<organism evidence="1">
    <name type="scientific">Arundo donax</name>
    <name type="common">Giant reed</name>
    <name type="synonym">Donax arundinaceus</name>
    <dbReference type="NCBI Taxonomy" id="35708"/>
    <lineage>
        <taxon>Eukaryota</taxon>
        <taxon>Viridiplantae</taxon>
        <taxon>Streptophyta</taxon>
        <taxon>Embryophyta</taxon>
        <taxon>Tracheophyta</taxon>
        <taxon>Spermatophyta</taxon>
        <taxon>Magnoliopsida</taxon>
        <taxon>Liliopsida</taxon>
        <taxon>Poales</taxon>
        <taxon>Poaceae</taxon>
        <taxon>PACMAD clade</taxon>
        <taxon>Arundinoideae</taxon>
        <taxon>Arundineae</taxon>
        <taxon>Arundo</taxon>
    </lineage>
</organism>
<proteinExistence type="predicted"/>
<sequence>MPVLKINRECEFCRFLIYVFYLGASQTQQIAFGCE</sequence>
<dbReference type="PROSITE" id="PS51257">
    <property type="entry name" value="PROKAR_LIPOPROTEIN"/>
    <property type="match status" value="1"/>
</dbReference>
<reference evidence="1" key="2">
    <citation type="journal article" date="2015" name="Data Brief">
        <title>Shoot transcriptome of the giant reed, Arundo donax.</title>
        <authorList>
            <person name="Barrero R.A."/>
            <person name="Guerrero F.D."/>
            <person name="Moolhuijzen P."/>
            <person name="Goolsby J.A."/>
            <person name="Tidwell J."/>
            <person name="Bellgard S.E."/>
            <person name="Bellgard M.I."/>
        </authorList>
    </citation>
    <scope>NUCLEOTIDE SEQUENCE</scope>
    <source>
        <tissue evidence="1">Shoot tissue taken approximately 20 cm above the soil surface</tissue>
    </source>
</reference>
<evidence type="ECO:0000313" key="1">
    <source>
        <dbReference type="EMBL" id="JAD54503.1"/>
    </source>
</evidence>
<name>A0A0A9AX98_ARUDO</name>
<accession>A0A0A9AX98</accession>
<dbReference type="AlphaFoldDB" id="A0A0A9AX98"/>